<feature type="compositionally biased region" description="Basic and acidic residues" evidence="1">
    <location>
        <begin position="485"/>
        <end position="507"/>
    </location>
</feature>
<accession>A0AAE1U1Z0</accession>
<feature type="compositionally biased region" description="Basic and acidic residues" evidence="1">
    <location>
        <begin position="128"/>
        <end position="139"/>
    </location>
</feature>
<comment type="caution">
    <text evidence="2">The sequence shown here is derived from an EMBL/GenBank/DDBJ whole genome shotgun (WGS) entry which is preliminary data.</text>
</comment>
<feature type="compositionally biased region" description="Polar residues" evidence="1">
    <location>
        <begin position="209"/>
        <end position="222"/>
    </location>
</feature>
<evidence type="ECO:0000313" key="3">
    <source>
        <dbReference type="Proteomes" id="UP001292094"/>
    </source>
</evidence>
<feature type="compositionally biased region" description="Acidic residues" evidence="1">
    <location>
        <begin position="140"/>
        <end position="159"/>
    </location>
</feature>
<sequence>MSEIGSKISMLDFIITIRNIQEGKIPQINNDKIDTSQDVFQIDESMSELLEMIKNRQGDYIQRPNSDVISVGMLRDYVAAFRDEEKLEFMNDLSSEVKTQYHFLLGREETDDDDDDSGRGNDSNEEDEARREGSEPVKEDNDEDDDDIKDEDKTDDEEREDNRVDPHSNLHKKMKPLKKGEDEEKKKEEEKKMDVGNNDSGGKTDDESNWYTVSTDISMNNDSDFDKLDQDTSASEERENDKMEERDETKEKNNDEKKKEEKKGKNKEDEGEKREDEKGKHKPRSNREVKYNRCLDRVVEYLLTRNPKYLGYVKINFSEEMERIIKDKREGWEERLKQYQELHARLQPIWKKQKENVQNEGLNGSKCEEEEEMFADDEEEDDEEEYLDVAKEGEENINKMVNKRKAYPFQVKGWEALDRNHTSTYVSSFEISGPSITSDSGSDTDSEEKRIEQVKTIRKTMWRKRKAEERKLRTELREEMIAAERTERMLIEQEQKDKEERRKVKEERKKRKPKWWREDESEVKVGASKSPDPWDKWSVINRRKQEMNKAFDSDELPMDRY</sequence>
<evidence type="ECO:0000313" key="2">
    <source>
        <dbReference type="EMBL" id="KAK4303305.1"/>
    </source>
</evidence>
<keyword evidence="3" id="KW-1185">Reference proteome</keyword>
<gene>
    <name evidence="2" type="ORF">Pmani_024689</name>
</gene>
<feature type="region of interest" description="Disordered" evidence="1">
    <location>
        <begin position="485"/>
        <end position="540"/>
    </location>
</feature>
<evidence type="ECO:0000256" key="1">
    <source>
        <dbReference type="SAM" id="MobiDB-lite"/>
    </source>
</evidence>
<feature type="compositionally biased region" description="Basic and acidic residues" evidence="1">
    <location>
        <begin position="224"/>
        <end position="289"/>
    </location>
</feature>
<dbReference type="Proteomes" id="UP001292094">
    <property type="component" value="Unassembled WGS sequence"/>
</dbReference>
<feature type="compositionally biased region" description="Acidic residues" evidence="1">
    <location>
        <begin position="368"/>
        <end position="383"/>
    </location>
</feature>
<name>A0AAE1U1Z0_9EUCA</name>
<protein>
    <submittedName>
        <fullName evidence="2">Uncharacterized protein</fullName>
    </submittedName>
</protein>
<feature type="region of interest" description="Disordered" evidence="1">
    <location>
        <begin position="428"/>
        <end position="452"/>
    </location>
</feature>
<organism evidence="2 3">
    <name type="scientific">Petrolisthes manimaculis</name>
    <dbReference type="NCBI Taxonomy" id="1843537"/>
    <lineage>
        <taxon>Eukaryota</taxon>
        <taxon>Metazoa</taxon>
        <taxon>Ecdysozoa</taxon>
        <taxon>Arthropoda</taxon>
        <taxon>Crustacea</taxon>
        <taxon>Multicrustacea</taxon>
        <taxon>Malacostraca</taxon>
        <taxon>Eumalacostraca</taxon>
        <taxon>Eucarida</taxon>
        <taxon>Decapoda</taxon>
        <taxon>Pleocyemata</taxon>
        <taxon>Anomura</taxon>
        <taxon>Galatheoidea</taxon>
        <taxon>Porcellanidae</taxon>
        <taxon>Petrolisthes</taxon>
    </lineage>
</organism>
<feature type="compositionally biased region" description="Basic and acidic residues" evidence="1">
    <location>
        <begin position="178"/>
        <end position="194"/>
    </location>
</feature>
<feature type="compositionally biased region" description="Low complexity" evidence="1">
    <location>
        <begin position="431"/>
        <end position="443"/>
    </location>
</feature>
<feature type="region of interest" description="Disordered" evidence="1">
    <location>
        <begin position="356"/>
        <end position="383"/>
    </location>
</feature>
<reference evidence="2" key="1">
    <citation type="submission" date="2023-11" db="EMBL/GenBank/DDBJ databases">
        <title>Genome assemblies of two species of porcelain crab, Petrolisthes cinctipes and Petrolisthes manimaculis (Anomura: Porcellanidae).</title>
        <authorList>
            <person name="Angst P."/>
        </authorList>
    </citation>
    <scope>NUCLEOTIDE SEQUENCE</scope>
    <source>
        <strain evidence="2">PB745_02</strain>
        <tissue evidence="2">Gill</tissue>
    </source>
</reference>
<dbReference type="AlphaFoldDB" id="A0AAE1U1Z0"/>
<proteinExistence type="predicted"/>
<dbReference type="EMBL" id="JAWZYT010002604">
    <property type="protein sequence ID" value="KAK4303305.1"/>
    <property type="molecule type" value="Genomic_DNA"/>
</dbReference>
<feature type="region of interest" description="Disordered" evidence="1">
    <location>
        <begin position="107"/>
        <end position="289"/>
    </location>
</feature>